<feature type="domain" description="Thioredoxin-like fold" evidence="1">
    <location>
        <begin position="15"/>
        <end position="172"/>
    </location>
</feature>
<comment type="caution">
    <text evidence="2">The sequence shown here is derived from an EMBL/GenBank/DDBJ whole genome shotgun (WGS) entry which is preliminary data.</text>
</comment>
<dbReference type="InterPro" id="IPR012336">
    <property type="entry name" value="Thioredoxin-like_fold"/>
</dbReference>
<dbReference type="Pfam" id="PF13462">
    <property type="entry name" value="Thioredoxin_4"/>
    <property type="match status" value="1"/>
</dbReference>
<dbReference type="RefSeq" id="WP_126780187.1">
    <property type="nucleotide sequence ID" value="NZ_NGJU01000012.1"/>
</dbReference>
<dbReference type="Proteomes" id="UP000287239">
    <property type="component" value="Unassembled WGS sequence"/>
</dbReference>
<organism evidence="2 3">
    <name type="scientific">Vagococcus salmoninarum</name>
    <dbReference type="NCBI Taxonomy" id="2739"/>
    <lineage>
        <taxon>Bacteria</taxon>
        <taxon>Bacillati</taxon>
        <taxon>Bacillota</taxon>
        <taxon>Bacilli</taxon>
        <taxon>Lactobacillales</taxon>
        <taxon>Enterococcaceae</taxon>
        <taxon>Vagococcus</taxon>
    </lineage>
</organism>
<proteinExistence type="predicted"/>
<dbReference type="InterPro" id="IPR036249">
    <property type="entry name" value="Thioredoxin-like_sf"/>
</dbReference>
<dbReference type="CDD" id="cd02972">
    <property type="entry name" value="DsbA_family"/>
    <property type="match status" value="1"/>
</dbReference>
<dbReference type="AlphaFoldDB" id="A0A429ZMQ6"/>
<dbReference type="SUPFAM" id="SSF52833">
    <property type="entry name" value="Thioredoxin-like"/>
    <property type="match status" value="1"/>
</dbReference>
<protein>
    <submittedName>
        <fullName evidence="2">Thioredoxin</fullName>
    </submittedName>
</protein>
<evidence type="ECO:0000259" key="1">
    <source>
        <dbReference type="Pfam" id="PF13462"/>
    </source>
</evidence>
<reference evidence="2 3" key="1">
    <citation type="submission" date="2017-05" db="EMBL/GenBank/DDBJ databases">
        <title>Vagococcus spp. assemblies.</title>
        <authorList>
            <person name="Gulvik C.A."/>
        </authorList>
    </citation>
    <scope>NUCLEOTIDE SEQUENCE [LARGE SCALE GENOMIC DNA]</scope>
    <source>
        <strain evidence="2 3">NCFB 2777</strain>
    </source>
</reference>
<sequence>MDISNINVSATNTEVGLKIGDAGAPVKVIEFVNLRCPYCRQWFDESAETFAEYVASGKVQRIIKLFDKTKPGLDKGNIMHKYVPQEPTEGLAAIAAIYQSQDDWGNLESFAEVADFAEQTLGLTLAEDPAVAESIVSEAAEAGIIFVPTMVVNDDIFDQKISQSAFKALLDA</sequence>
<gene>
    <name evidence="2" type="ORF">CBF35_08730</name>
</gene>
<accession>A0A429ZMQ6</accession>
<keyword evidence="3" id="KW-1185">Reference proteome</keyword>
<dbReference type="Gene3D" id="3.40.30.10">
    <property type="entry name" value="Glutaredoxin"/>
    <property type="match status" value="1"/>
</dbReference>
<dbReference type="OrthoDB" id="117402at2"/>
<dbReference type="EMBL" id="NGJU01000012">
    <property type="protein sequence ID" value="RST94946.1"/>
    <property type="molecule type" value="Genomic_DNA"/>
</dbReference>
<dbReference type="GeneID" id="98568454"/>
<evidence type="ECO:0000313" key="3">
    <source>
        <dbReference type="Proteomes" id="UP000287239"/>
    </source>
</evidence>
<dbReference type="Gene3D" id="1.10.1200.90">
    <property type="entry name" value="DsbA-like domain"/>
    <property type="match status" value="1"/>
</dbReference>
<evidence type="ECO:0000313" key="2">
    <source>
        <dbReference type="EMBL" id="RST94946.1"/>
    </source>
</evidence>
<name>A0A429ZMQ6_9ENTE</name>